<organism evidence="2 3">
    <name type="scientific">Candidula unifasciata</name>
    <dbReference type="NCBI Taxonomy" id="100452"/>
    <lineage>
        <taxon>Eukaryota</taxon>
        <taxon>Metazoa</taxon>
        <taxon>Spiralia</taxon>
        <taxon>Lophotrochozoa</taxon>
        <taxon>Mollusca</taxon>
        <taxon>Gastropoda</taxon>
        <taxon>Heterobranchia</taxon>
        <taxon>Euthyneura</taxon>
        <taxon>Panpulmonata</taxon>
        <taxon>Eupulmonata</taxon>
        <taxon>Stylommatophora</taxon>
        <taxon>Helicina</taxon>
        <taxon>Helicoidea</taxon>
        <taxon>Geomitridae</taxon>
        <taxon>Candidula</taxon>
    </lineage>
</organism>
<evidence type="ECO:0000313" key="2">
    <source>
        <dbReference type="EMBL" id="CAG5128140.1"/>
    </source>
</evidence>
<sequence length="73" mass="8071">SRPITGLGSNLETLLVRPIRYTSACSDHSSGDDDSDGGDVFFETKYHRPRAASMRTSRDLAATVRRRSSKDLI</sequence>
<comment type="caution">
    <text evidence="2">The sequence shown here is derived from an EMBL/GenBank/DDBJ whole genome shotgun (WGS) entry which is preliminary data.</text>
</comment>
<feature type="compositionally biased region" description="Basic residues" evidence="1">
    <location>
        <begin position="64"/>
        <end position="73"/>
    </location>
</feature>
<keyword evidence="3" id="KW-1185">Reference proteome</keyword>
<protein>
    <submittedName>
        <fullName evidence="2">Uncharacterized protein</fullName>
    </submittedName>
</protein>
<feature type="non-terminal residue" evidence="2">
    <location>
        <position position="1"/>
    </location>
</feature>
<dbReference type="EMBL" id="CAJHNH020002943">
    <property type="protein sequence ID" value="CAG5128140.1"/>
    <property type="molecule type" value="Genomic_DNA"/>
</dbReference>
<accession>A0A8S3ZKC4</accession>
<dbReference type="Proteomes" id="UP000678393">
    <property type="component" value="Unassembled WGS sequence"/>
</dbReference>
<dbReference type="AlphaFoldDB" id="A0A8S3ZKC4"/>
<proteinExistence type="predicted"/>
<evidence type="ECO:0000256" key="1">
    <source>
        <dbReference type="SAM" id="MobiDB-lite"/>
    </source>
</evidence>
<feature type="region of interest" description="Disordered" evidence="1">
    <location>
        <begin position="24"/>
        <end position="73"/>
    </location>
</feature>
<reference evidence="2" key="1">
    <citation type="submission" date="2021-04" db="EMBL/GenBank/DDBJ databases">
        <authorList>
            <consortium name="Molecular Ecology Group"/>
        </authorList>
    </citation>
    <scope>NUCLEOTIDE SEQUENCE</scope>
</reference>
<name>A0A8S3ZKC4_9EUPU</name>
<gene>
    <name evidence="2" type="ORF">CUNI_LOCUS13698</name>
</gene>
<evidence type="ECO:0000313" key="3">
    <source>
        <dbReference type="Proteomes" id="UP000678393"/>
    </source>
</evidence>